<dbReference type="AlphaFoldDB" id="A0A0F4ZJ92"/>
<name>A0A0F4ZJ92_9PEZI</name>
<comment type="caution">
    <text evidence="1">The sequence shown here is derived from an EMBL/GenBank/DDBJ whole genome shotgun (WGS) entry which is preliminary data.</text>
</comment>
<dbReference type="InterPro" id="IPR008547">
    <property type="entry name" value="DUF829_TMEM53"/>
</dbReference>
<dbReference type="Pfam" id="PF05705">
    <property type="entry name" value="DUF829"/>
    <property type="match status" value="1"/>
</dbReference>
<accession>A0A0F4ZJ92</accession>
<dbReference type="OrthoDB" id="77878at2759"/>
<organism evidence="1 2">
    <name type="scientific">Thielaviopsis punctulata</name>
    <dbReference type="NCBI Taxonomy" id="72032"/>
    <lineage>
        <taxon>Eukaryota</taxon>
        <taxon>Fungi</taxon>
        <taxon>Dikarya</taxon>
        <taxon>Ascomycota</taxon>
        <taxon>Pezizomycotina</taxon>
        <taxon>Sordariomycetes</taxon>
        <taxon>Hypocreomycetidae</taxon>
        <taxon>Microascales</taxon>
        <taxon>Ceratocystidaceae</taxon>
        <taxon>Thielaviopsis</taxon>
    </lineage>
</organism>
<dbReference type="SUPFAM" id="SSF53474">
    <property type="entry name" value="alpha/beta-Hydrolases"/>
    <property type="match status" value="1"/>
</dbReference>
<sequence length="293" mass="32707">MAVTKSDAFPGFTPITPQIHVHEPQTAAPARSPSSPISPRVVIIYGWGDGLPRHVAKYTDGFRALYPHAKIIAVLSPIFKALTQSMADRSAHMGKIIDLAYPPNAVYTADAPEDAVLVQAMSNTGAINLTATHYAYHQRFGRAMPYRLLNHDSMPGSVQLTWENMPRWSRAMALGTAGFFPWPFFVTQTIWGAFLALNEFGHWVFGAETASVSAARMGVDENYTYKGMTKLYIYSKEDEIIYWEDVEEAMALSKQHGYKTVSKIFEGSGHVGHMRLAPEEYWSTIKNAWEEAI</sequence>
<keyword evidence="2" id="KW-1185">Reference proteome</keyword>
<dbReference type="PANTHER" id="PTHR12265:SF14">
    <property type="entry name" value="INDOLE-DITERPENE BIOSYNTHESIS PROTEIN PAXU"/>
    <property type="match status" value="1"/>
</dbReference>
<evidence type="ECO:0000313" key="1">
    <source>
        <dbReference type="EMBL" id="KKA30161.1"/>
    </source>
</evidence>
<proteinExistence type="predicted"/>
<gene>
    <name evidence="1" type="ORF">TD95_001169</name>
</gene>
<protein>
    <submittedName>
        <fullName evidence="1">Uncharacterized protein</fullName>
    </submittedName>
</protein>
<reference evidence="1 2" key="1">
    <citation type="submission" date="2015-03" db="EMBL/GenBank/DDBJ databases">
        <authorList>
            <person name="Radwan O."/>
            <person name="Al-Naeli F.A."/>
            <person name="Rendon G.A."/>
            <person name="Fields C."/>
        </authorList>
    </citation>
    <scope>NUCLEOTIDE SEQUENCE [LARGE SCALE GENOMIC DNA]</scope>
    <source>
        <strain evidence="1">CR-DP1</strain>
    </source>
</reference>
<dbReference type="InterPro" id="IPR029058">
    <property type="entry name" value="AB_hydrolase_fold"/>
</dbReference>
<evidence type="ECO:0000313" key="2">
    <source>
        <dbReference type="Proteomes" id="UP000033483"/>
    </source>
</evidence>
<dbReference type="EMBL" id="LAEV01000468">
    <property type="protein sequence ID" value="KKA30161.1"/>
    <property type="molecule type" value="Genomic_DNA"/>
</dbReference>
<dbReference type="Proteomes" id="UP000033483">
    <property type="component" value="Unassembled WGS sequence"/>
</dbReference>
<dbReference type="PANTHER" id="PTHR12265">
    <property type="entry name" value="TRANSMEMBRANE PROTEIN 53"/>
    <property type="match status" value="1"/>
</dbReference>